<evidence type="ECO:0000313" key="5">
    <source>
        <dbReference type="Proteomes" id="UP001221302"/>
    </source>
</evidence>
<comment type="caution">
    <text evidence="4">The sequence shown here is derived from an EMBL/GenBank/DDBJ whole genome shotgun (WGS) entry which is preliminary data.</text>
</comment>
<evidence type="ECO:0000256" key="2">
    <source>
        <dbReference type="SAM" id="Phobius"/>
    </source>
</evidence>
<proteinExistence type="predicted"/>
<dbReference type="Pfam" id="PF03544">
    <property type="entry name" value="TonB_C"/>
    <property type="match status" value="1"/>
</dbReference>
<gene>
    <name evidence="4" type="ORF">P0M35_00270</name>
</gene>
<dbReference type="AlphaFoldDB" id="A0AAE3P0H5"/>
<keyword evidence="2" id="KW-1133">Transmembrane helix</keyword>
<feature type="compositionally biased region" description="Basic and acidic residues" evidence="1">
    <location>
        <begin position="67"/>
        <end position="103"/>
    </location>
</feature>
<feature type="region of interest" description="Disordered" evidence="1">
    <location>
        <begin position="51"/>
        <end position="132"/>
    </location>
</feature>
<dbReference type="Proteomes" id="UP001221302">
    <property type="component" value="Unassembled WGS sequence"/>
</dbReference>
<dbReference type="Gene3D" id="3.30.1150.10">
    <property type="match status" value="1"/>
</dbReference>
<evidence type="ECO:0000313" key="4">
    <source>
        <dbReference type="EMBL" id="MDF1610570.1"/>
    </source>
</evidence>
<keyword evidence="5" id="KW-1185">Reference proteome</keyword>
<dbReference type="RefSeq" id="WP_321534335.1">
    <property type="nucleotide sequence ID" value="NZ_JARGDL010000001.1"/>
</dbReference>
<reference evidence="4" key="1">
    <citation type="submission" date="2023-03" db="EMBL/GenBank/DDBJ databases">
        <title>Stygiobacter electus gen. nov., sp. nov., facultatively anaerobic thermotolerant bacterium of the class Ignavibacteria from a well of Yessentuki mineral water deposit.</title>
        <authorList>
            <person name="Podosokorskaya O.A."/>
            <person name="Elcheninov A.G."/>
            <person name="Petrova N.F."/>
            <person name="Zavarzina D.G."/>
            <person name="Kublanov I.V."/>
            <person name="Merkel A.Y."/>
        </authorList>
    </citation>
    <scope>NUCLEOTIDE SEQUENCE</scope>
    <source>
        <strain evidence="4">09-Me</strain>
    </source>
</reference>
<dbReference type="GO" id="GO:0055085">
    <property type="term" value="P:transmembrane transport"/>
    <property type="evidence" value="ECO:0007669"/>
    <property type="project" value="InterPro"/>
</dbReference>
<protein>
    <submittedName>
        <fullName evidence="4">Energy transducer TonB</fullName>
    </submittedName>
</protein>
<dbReference type="EMBL" id="JARGDL010000001">
    <property type="protein sequence ID" value="MDF1610570.1"/>
    <property type="molecule type" value="Genomic_DNA"/>
</dbReference>
<evidence type="ECO:0000256" key="1">
    <source>
        <dbReference type="SAM" id="MobiDB-lite"/>
    </source>
</evidence>
<feature type="domain" description="TonB C-terminal" evidence="3">
    <location>
        <begin position="162"/>
        <end position="222"/>
    </location>
</feature>
<dbReference type="InterPro" id="IPR037682">
    <property type="entry name" value="TonB_C"/>
</dbReference>
<accession>A0AAE3P0H5</accession>
<sequence length="223" mass="25034">MLKEPKNISYAVSIILHLLLAILFYFIKINGDEIKEQYVLIGFGTGTGFGSPSSYSKNESTELNQPELKKNEEEKKVELPKAKNEDKNNILEKSNKKQKEETSPNKVKPIVSGETKGKETDQPGTGTSGFGFELDFGGKGIRRISSYTLPEYPEGVSKEIDLKLRFTIRPDGTVGKIFPLIKADARLENAAINSLRQWRFEPLPSTAHQVEQTVVITFPFRLQ</sequence>
<keyword evidence="2" id="KW-0812">Transmembrane</keyword>
<dbReference type="SUPFAM" id="SSF74653">
    <property type="entry name" value="TolA/TonB C-terminal domain"/>
    <property type="match status" value="1"/>
</dbReference>
<name>A0AAE3P0H5_9BACT</name>
<evidence type="ECO:0000259" key="3">
    <source>
        <dbReference type="Pfam" id="PF03544"/>
    </source>
</evidence>
<organism evidence="4 5">
    <name type="scientific">Stygiobacter electus</name>
    <dbReference type="NCBI Taxonomy" id="3032292"/>
    <lineage>
        <taxon>Bacteria</taxon>
        <taxon>Pseudomonadati</taxon>
        <taxon>Ignavibacteriota</taxon>
        <taxon>Ignavibacteria</taxon>
        <taxon>Ignavibacteriales</taxon>
        <taxon>Melioribacteraceae</taxon>
        <taxon>Stygiobacter</taxon>
    </lineage>
</organism>
<feature type="transmembrane region" description="Helical" evidence="2">
    <location>
        <begin position="7"/>
        <end position="27"/>
    </location>
</feature>
<keyword evidence="2" id="KW-0472">Membrane</keyword>